<feature type="domain" description="FAD-binding PCMH-type" evidence="5">
    <location>
        <begin position="78"/>
        <end position="261"/>
    </location>
</feature>
<dbReference type="SUPFAM" id="SSF56176">
    <property type="entry name" value="FAD-binding/transporter-associated domain-like"/>
    <property type="match status" value="1"/>
</dbReference>
<keyword evidence="2" id="KW-0285">Flavoprotein</keyword>
<dbReference type="Gene3D" id="3.30.465.10">
    <property type="match status" value="1"/>
</dbReference>
<dbReference type="InterPro" id="IPR016169">
    <property type="entry name" value="FAD-bd_PCMH_sub2"/>
</dbReference>
<dbReference type="EMBL" id="MSFK01000009">
    <property type="protein sequence ID" value="PWY91639.1"/>
    <property type="molecule type" value="Genomic_DNA"/>
</dbReference>
<dbReference type="InterPro" id="IPR016167">
    <property type="entry name" value="FAD-bd_PCMH_sub1"/>
</dbReference>
<protein>
    <submittedName>
        <fullName evidence="6">FAD-binding domain-containing protein</fullName>
    </submittedName>
</protein>
<name>A0A317WZ34_9EURO</name>
<dbReference type="InterPro" id="IPR036318">
    <property type="entry name" value="FAD-bd_PCMH-like_sf"/>
</dbReference>
<evidence type="ECO:0000313" key="7">
    <source>
        <dbReference type="Proteomes" id="UP000246702"/>
    </source>
</evidence>
<dbReference type="Gene3D" id="3.30.43.10">
    <property type="entry name" value="Uridine Diphospho-n-acetylenolpyruvylglucosamine Reductase, domain 2"/>
    <property type="match status" value="1"/>
</dbReference>
<dbReference type="InterPro" id="IPR050416">
    <property type="entry name" value="FAD-linked_Oxidoreductase"/>
</dbReference>
<dbReference type="Gene3D" id="3.40.462.20">
    <property type="match status" value="1"/>
</dbReference>
<keyword evidence="7" id="KW-1185">Reference proteome</keyword>
<keyword evidence="3" id="KW-0274">FAD</keyword>
<comment type="caution">
    <text evidence="6">The sequence shown here is derived from an EMBL/GenBank/DDBJ whole genome shotgun (WGS) entry which is preliminary data.</text>
</comment>
<evidence type="ECO:0000256" key="4">
    <source>
        <dbReference type="ARBA" id="ARBA00023002"/>
    </source>
</evidence>
<reference evidence="6 7" key="1">
    <citation type="submission" date="2016-12" db="EMBL/GenBank/DDBJ databases">
        <title>The genomes of Aspergillus section Nigri reveals drivers in fungal speciation.</title>
        <authorList>
            <consortium name="DOE Joint Genome Institute"/>
            <person name="Vesth T.C."/>
            <person name="Nybo J."/>
            <person name="Theobald S."/>
            <person name="Brandl J."/>
            <person name="Frisvad J.C."/>
            <person name="Nielsen K.F."/>
            <person name="Lyhne E.K."/>
            <person name="Kogle M.E."/>
            <person name="Kuo A."/>
            <person name="Riley R."/>
            <person name="Clum A."/>
            <person name="Nolan M."/>
            <person name="Lipzen A."/>
            <person name="Salamov A."/>
            <person name="Henrissat B."/>
            <person name="Wiebenga A."/>
            <person name="De Vries R.P."/>
            <person name="Grigoriev I.V."/>
            <person name="Mortensen U.H."/>
            <person name="Andersen M.R."/>
            <person name="Baker S.E."/>
        </authorList>
    </citation>
    <scope>NUCLEOTIDE SEQUENCE [LARGE SCALE GENOMIC DNA]</scope>
    <source>
        <strain evidence="6 7">CBS 115572</strain>
    </source>
</reference>
<dbReference type="InterPro" id="IPR016166">
    <property type="entry name" value="FAD-bd_PCMH"/>
</dbReference>
<dbReference type="PANTHER" id="PTHR42973">
    <property type="entry name" value="BINDING OXIDOREDUCTASE, PUTATIVE (AFU_ORTHOLOGUE AFUA_1G17690)-RELATED"/>
    <property type="match status" value="1"/>
</dbReference>
<dbReference type="Pfam" id="PF01565">
    <property type="entry name" value="FAD_binding_4"/>
    <property type="match status" value="1"/>
</dbReference>
<evidence type="ECO:0000313" key="6">
    <source>
        <dbReference type="EMBL" id="PWY91639.1"/>
    </source>
</evidence>
<organism evidence="6 7">
    <name type="scientific">Aspergillus sclerotioniger CBS 115572</name>
    <dbReference type="NCBI Taxonomy" id="1450535"/>
    <lineage>
        <taxon>Eukaryota</taxon>
        <taxon>Fungi</taxon>
        <taxon>Dikarya</taxon>
        <taxon>Ascomycota</taxon>
        <taxon>Pezizomycotina</taxon>
        <taxon>Eurotiomycetes</taxon>
        <taxon>Eurotiomycetidae</taxon>
        <taxon>Eurotiales</taxon>
        <taxon>Aspergillaceae</taxon>
        <taxon>Aspergillus</taxon>
        <taxon>Aspergillus subgen. Circumdati</taxon>
    </lineage>
</organism>
<evidence type="ECO:0000259" key="5">
    <source>
        <dbReference type="PROSITE" id="PS51387"/>
    </source>
</evidence>
<dbReference type="PROSITE" id="PS51387">
    <property type="entry name" value="FAD_PCMH"/>
    <property type="match status" value="1"/>
</dbReference>
<dbReference type="PANTHER" id="PTHR42973:SF4">
    <property type="entry name" value="FAD BINDING DOMAIN PROTEIN"/>
    <property type="match status" value="1"/>
</dbReference>
<dbReference type="GO" id="GO:0016491">
    <property type="term" value="F:oxidoreductase activity"/>
    <property type="evidence" value="ECO:0007669"/>
    <property type="project" value="UniProtKB-KW"/>
</dbReference>
<dbReference type="AlphaFoldDB" id="A0A317WZ34"/>
<dbReference type="RefSeq" id="XP_025469367.1">
    <property type="nucleotide sequence ID" value="XM_025609091.1"/>
</dbReference>
<dbReference type="InterPro" id="IPR006094">
    <property type="entry name" value="Oxid_FAD_bind_N"/>
</dbReference>
<evidence type="ECO:0000256" key="1">
    <source>
        <dbReference type="ARBA" id="ARBA00005466"/>
    </source>
</evidence>
<evidence type="ECO:0000256" key="2">
    <source>
        <dbReference type="ARBA" id="ARBA00022630"/>
    </source>
</evidence>
<dbReference type="Proteomes" id="UP000246702">
    <property type="component" value="Unassembled WGS sequence"/>
</dbReference>
<proteinExistence type="inferred from homology"/>
<keyword evidence="4" id="KW-0560">Oxidoreductase</keyword>
<comment type="similarity">
    <text evidence="1">Belongs to the oxygen-dependent FAD-linked oxidoreductase family.</text>
</comment>
<sequence>MASLLPSMGIAIALLMGVWLMRKFSNSPPQVIATIPPSVPHPLSQKLEAALPQRVLLLHRDGEQFRQSINTYFSGQARDVVQAAIVRPRTADEVATAVHIIKEEYDQQSTPRHDTENVLFAVRGGGQAPVASSATARGGVLIDLTHLREVTVAEDRQSVTIGAGCVWVDVLRVLDSMNLGVVGGRSAPLGVAGFTLGGGISFYTPRYGLACSNVLAYEVVLASGEIITATATSHPDLWTALKGGSNNFGIITRFTMHCFPSTPIWTGSVFAPGFEITKALNAFHDSVQRQADTEVDLFAAPPITCYTYIQAVRLRVITIQLAYTKPPEQPNKWPLFWQQSGFLRLWRFRSTHSVRTTTSAMEENMNRDIVGQRNSFGTTTIHNDLPTILAAREIFDEAMGSMRKMKGVFFTMFMQPLLPSWVGKGDPNILGIRESTEKPLIIVTMSFTWASAQNDSYVESVTRQIIEKIDAVANANGTGHPYRYLNYCEKWQRPLEGYGETNLQFLRKVGKEYDPDGLFQWGCVGGCKLD</sequence>
<evidence type="ECO:0000256" key="3">
    <source>
        <dbReference type="ARBA" id="ARBA00022827"/>
    </source>
</evidence>
<accession>A0A317WZ34</accession>
<gene>
    <name evidence="6" type="ORF">BO94DRAFT_489523</name>
</gene>
<dbReference type="GeneID" id="37111234"/>
<dbReference type="STRING" id="1450535.A0A317WZ34"/>
<dbReference type="GO" id="GO:0071949">
    <property type="term" value="F:FAD binding"/>
    <property type="evidence" value="ECO:0007669"/>
    <property type="project" value="InterPro"/>
</dbReference>
<dbReference type="OrthoDB" id="2151789at2759"/>